<keyword evidence="3 9" id="KW-0689">Ribosomal protein</keyword>
<evidence type="ECO:0000256" key="3">
    <source>
        <dbReference type="ARBA" id="ARBA00022980"/>
    </source>
</evidence>
<evidence type="ECO:0000256" key="4">
    <source>
        <dbReference type="ARBA" id="ARBA00023128"/>
    </source>
</evidence>
<dbReference type="PANTHER" id="PTHR12919:SF20">
    <property type="entry name" value="SMALL RIBOSOMAL SUBUNIT PROTEIN BS16M"/>
    <property type="match status" value="1"/>
</dbReference>
<comment type="similarity">
    <text evidence="2">Belongs to the bacterial ribosomal protein bS16 family.</text>
</comment>
<accession>A0A6J0C112</accession>
<dbReference type="NCBIfam" id="TIGR00002">
    <property type="entry name" value="S16"/>
    <property type="match status" value="1"/>
</dbReference>
<dbReference type="AlphaFoldDB" id="A0A6J0C112"/>
<dbReference type="Proteomes" id="UP000829291">
    <property type="component" value="Chromosome 5"/>
</dbReference>
<dbReference type="FunFam" id="3.30.1320.10:FF:000004">
    <property type="entry name" value="28S ribosomal protein S16, mitochondrial"/>
    <property type="match status" value="1"/>
</dbReference>
<dbReference type="PANTHER" id="PTHR12919">
    <property type="entry name" value="30S RIBOSOMAL PROTEIN S16"/>
    <property type="match status" value="1"/>
</dbReference>
<keyword evidence="5" id="KW-0687">Ribonucleoprotein</keyword>
<reference evidence="9" key="1">
    <citation type="submission" date="2025-08" db="UniProtKB">
        <authorList>
            <consortium name="RefSeq"/>
        </authorList>
    </citation>
    <scope>IDENTIFICATION</scope>
    <source>
        <tissue evidence="9">Thorax and Abdomen</tissue>
    </source>
</reference>
<dbReference type="InParanoid" id="A0A6J0C112"/>
<evidence type="ECO:0000256" key="2">
    <source>
        <dbReference type="ARBA" id="ARBA00006668"/>
    </source>
</evidence>
<dbReference type="Gene3D" id="3.30.1320.10">
    <property type="match status" value="1"/>
</dbReference>
<sequence length="145" mass="16019">MPKMPWHPASGTGIVTAENAKKVIRLARYGCTNRPFFHIVVMESFKEVRAPPIEQVGTFDEVVNERNEKLVSLNFERIQYWIANGAQMSKPVAELLGLSGFFPIHPRSYMLAWRNRQAADAEAAAAAAAAATAESAKQETEAKDS</sequence>
<keyword evidence="8" id="KW-1185">Reference proteome</keyword>
<dbReference type="KEGG" id="nlo:107225119"/>
<dbReference type="SUPFAM" id="SSF54565">
    <property type="entry name" value="Ribosomal protein S16"/>
    <property type="match status" value="1"/>
</dbReference>
<protein>
    <recommendedName>
        <fullName evidence="6">Small ribosomal subunit protein bS16m</fullName>
    </recommendedName>
    <alternativeName>
        <fullName evidence="7">28S ribosomal protein S16, mitochondrial</fullName>
    </alternativeName>
</protein>
<dbReference type="GO" id="GO:0003735">
    <property type="term" value="F:structural constituent of ribosome"/>
    <property type="evidence" value="ECO:0007669"/>
    <property type="project" value="InterPro"/>
</dbReference>
<dbReference type="InterPro" id="IPR000307">
    <property type="entry name" value="Ribosomal_bS16"/>
</dbReference>
<dbReference type="GO" id="GO:0005743">
    <property type="term" value="C:mitochondrial inner membrane"/>
    <property type="evidence" value="ECO:0007669"/>
    <property type="project" value="UniProtKB-ARBA"/>
</dbReference>
<organism evidence="9">
    <name type="scientific">Neodiprion lecontei</name>
    <name type="common">Redheaded pine sawfly</name>
    <dbReference type="NCBI Taxonomy" id="441921"/>
    <lineage>
        <taxon>Eukaryota</taxon>
        <taxon>Metazoa</taxon>
        <taxon>Ecdysozoa</taxon>
        <taxon>Arthropoda</taxon>
        <taxon>Hexapoda</taxon>
        <taxon>Insecta</taxon>
        <taxon>Pterygota</taxon>
        <taxon>Neoptera</taxon>
        <taxon>Endopterygota</taxon>
        <taxon>Hymenoptera</taxon>
        <taxon>Tenthredinoidea</taxon>
        <taxon>Diprionidae</taxon>
        <taxon>Diprioninae</taxon>
        <taxon>Neodiprion</taxon>
    </lineage>
</organism>
<comment type="subcellular location">
    <subcellularLocation>
        <location evidence="1">Mitochondrion</location>
    </subcellularLocation>
</comment>
<dbReference type="RefSeq" id="XP_015520946.1">
    <property type="nucleotide sequence ID" value="XM_015665460.2"/>
</dbReference>
<dbReference type="OrthoDB" id="407221at2759"/>
<evidence type="ECO:0000256" key="5">
    <source>
        <dbReference type="ARBA" id="ARBA00023274"/>
    </source>
</evidence>
<proteinExistence type="inferred from homology"/>
<dbReference type="GO" id="GO:0032543">
    <property type="term" value="P:mitochondrial translation"/>
    <property type="evidence" value="ECO:0007669"/>
    <property type="project" value="TreeGrafter"/>
</dbReference>
<dbReference type="Pfam" id="PF00886">
    <property type="entry name" value="Ribosomal_S16"/>
    <property type="match status" value="1"/>
</dbReference>
<dbReference type="FunCoup" id="A0A6J0C112">
    <property type="interactions" value="1069"/>
</dbReference>
<gene>
    <name evidence="9" type="primary">LOC107225119</name>
</gene>
<dbReference type="InterPro" id="IPR023803">
    <property type="entry name" value="Ribosomal_bS16_dom_sf"/>
</dbReference>
<dbReference type="GO" id="GO:0005763">
    <property type="term" value="C:mitochondrial small ribosomal subunit"/>
    <property type="evidence" value="ECO:0007669"/>
    <property type="project" value="TreeGrafter"/>
</dbReference>
<name>A0A6J0C112_NEOLC</name>
<evidence type="ECO:0000256" key="6">
    <source>
        <dbReference type="ARBA" id="ARBA00035263"/>
    </source>
</evidence>
<evidence type="ECO:0000313" key="8">
    <source>
        <dbReference type="Proteomes" id="UP000829291"/>
    </source>
</evidence>
<dbReference type="CTD" id="51021"/>
<keyword evidence="4" id="KW-0496">Mitochondrion</keyword>
<dbReference type="GeneID" id="107225119"/>
<evidence type="ECO:0000313" key="9">
    <source>
        <dbReference type="RefSeq" id="XP_015520946.1"/>
    </source>
</evidence>
<evidence type="ECO:0000256" key="7">
    <source>
        <dbReference type="ARBA" id="ARBA00035438"/>
    </source>
</evidence>
<evidence type="ECO:0000256" key="1">
    <source>
        <dbReference type="ARBA" id="ARBA00004173"/>
    </source>
</evidence>
<dbReference type="HAMAP" id="MF_00385">
    <property type="entry name" value="Ribosomal_bS16"/>
    <property type="match status" value="1"/>
</dbReference>